<feature type="compositionally biased region" description="Basic and acidic residues" evidence="1">
    <location>
        <begin position="287"/>
        <end position="297"/>
    </location>
</feature>
<feature type="compositionally biased region" description="Low complexity" evidence="1">
    <location>
        <begin position="676"/>
        <end position="686"/>
    </location>
</feature>
<evidence type="ECO:0000313" key="3">
    <source>
        <dbReference type="EMBL" id="SCM01658.1"/>
    </source>
</evidence>
<feature type="compositionally biased region" description="Low complexity" evidence="1">
    <location>
        <begin position="505"/>
        <end position="549"/>
    </location>
</feature>
<gene>
    <name evidence="3" type="ORF">PCHAJ_000219700</name>
</gene>
<evidence type="ECO:0000256" key="1">
    <source>
        <dbReference type="SAM" id="MobiDB-lite"/>
    </source>
</evidence>
<dbReference type="GO" id="GO:0016787">
    <property type="term" value="F:hydrolase activity"/>
    <property type="evidence" value="ECO:0007669"/>
    <property type="project" value="UniProtKB-KW"/>
</dbReference>
<keyword evidence="3" id="KW-0378">Hydrolase</keyword>
<feature type="region of interest" description="Disordered" evidence="1">
    <location>
        <begin position="463"/>
        <end position="631"/>
    </location>
</feature>
<protein>
    <submittedName>
        <fullName evidence="3">Alpha/beta hydrolase, putative</fullName>
    </submittedName>
</protein>
<proteinExistence type="predicted"/>
<dbReference type="PANTHER" id="PTHR12277:SF81">
    <property type="entry name" value="PROTEIN ABHD13"/>
    <property type="match status" value="1"/>
</dbReference>
<dbReference type="InterPro" id="IPR022742">
    <property type="entry name" value="Hydrolase_4"/>
</dbReference>
<dbReference type="Proteomes" id="UP000507163">
    <property type="component" value="Chromosome 10"/>
</dbReference>
<feature type="domain" description="Serine aminopeptidase S33" evidence="2">
    <location>
        <begin position="46"/>
        <end position="154"/>
    </location>
</feature>
<dbReference type="Gene3D" id="3.40.50.1820">
    <property type="entry name" value="alpha/beta hydrolase"/>
    <property type="match status" value="1"/>
</dbReference>
<dbReference type="PANTHER" id="PTHR12277">
    <property type="entry name" value="ALPHA/BETA HYDROLASE DOMAIN-CONTAINING PROTEIN"/>
    <property type="match status" value="1"/>
</dbReference>
<sequence length="750" mass="82746">MGNTVLNYFVFRPHPPSYSINNANLHFMKTKHGSSICGFYLNNNEDTTILFSHGNAEDIGDVVEYYNNYCKCIGVNMFLYDYSGYGHSTGYPSEEHVYNDVEAVYSYMTKTLCIPGGSIVAYGRSLGSTASVHIATKKKIKGLILQCPIASIHRVKLRLKSTLPFDFFCNIDKISNVKCPVLFIHGTNDTLIPYQGTVDMIMRTKVNTYYALIEGGGHNNLERCYYKQLHTSIFAFLHILKTNVHEGMKISHDIASLSLFEFIKKYTLNEDPAQMKLKNVMNKIKKSNYETKPEKKRNSPLYRIDLNPPQLSDSENNDNIFKKSRESSNASRSYPSLTSISTIFDTDESTADGIPNKAFSENSNNMSLEDISAFLCNNIPIRHLYKIRRWEKSIIENYNKNKKLEIDKNEIKELYRDYLYGPPDTDVYNFNNNNSYTCTKLENIKQNTKDSNFIGGSNTSKIGSSASKIGSNTSKIGSNASKSGSNTSKTGSSASKIGSNTSKIGSNTSKTGSNASKSGSNTSKTGSNASKSGSNTSKTGSSASKSGSKIKSDNGKNKIIYDGSGKLDGNNNSIASKKGEKNGSANYIYNQKKSMNTKSNLKSDNKQGLEKMPSNGASGSMSSTKREELSSREGIANFCNIKSESNISSNMSATSDKKIIAKKGNKSRTNSHEKGGSNSSGNISVNDPPKSDASKCYWSDKVGNNKIEINKLKGKIQVNNNNISKYYETSPNETNFFDIPQENNALESSN</sequence>
<feature type="compositionally biased region" description="Polar residues" evidence="1">
    <location>
        <begin position="309"/>
        <end position="319"/>
    </location>
</feature>
<feature type="compositionally biased region" description="Low complexity" evidence="1">
    <location>
        <begin position="478"/>
        <end position="495"/>
    </location>
</feature>
<accession>A0A1C6XDI4</accession>
<name>A0A1C6XDI4_PLACU</name>
<dbReference type="InterPro" id="IPR029058">
    <property type="entry name" value="AB_hydrolase_fold"/>
</dbReference>
<dbReference type="SUPFAM" id="SSF53474">
    <property type="entry name" value="alpha/beta-Hydrolases"/>
    <property type="match status" value="1"/>
</dbReference>
<organism evidence="3 4">
    <name type="scientific">Plasmodium chabaudi chabaudi</name>
    <dbReference type="NCBI Taxonomy" id="31271"/>
    <lineage>
        <taxon>Eukaryota</taxon>
        <taxon>Sar</taxon>
        <taxon>Alveolata</taxon>
        <taxon>Apicomplexa</taxon>
        <taxon>Aconoidasida</taxon>
        <taxon>Haemosporida</taxon>
        <taxon>Plasmodiidae</taxon>
        <taxon>Plasmodium</taxon>
        <taxon>Plasmodium (Vinckeia)</taxon>
    </lineage>
</organism>
<reference evidence="3 4" key="1">
    <citation type="submission" date="2016-08" db="EMBL/GenBank/DDBJ databases">
        <authorList>
            <consortium name="Pathogen Informatics"/>
        </authorList>
    </citation>
    <scope>NUCLEOTIDE SEQUENCE [LARGE SCALE GENOMIC DNA]</scope>
    <source>
        <strain evidence="3 4">AJ</strain>
    </source>
</reference>
<dbReference type="AlphaFoldDB" id="A0A1C6XDI4"/>
<evidence type="ECO:0000259" key="2">
    <source>
        <dbReference type="Pfam" id="PF12146"/>
    </source>
</evidence>
<evidence type="ECO:0000313" key="4">
    <source>
        <dbReference type="Proteomes" id="UP000507163"/>
    </source>
</evidence>
<feature type="compositionally biased region" description="Polar residues" evidence="1">
    <location>
        <begin position="583"/>
        <end position="600"/>
    </location>
</feature>
<feature type="region of interest" description="Disordered" evidence="1">
    <location>
        <begin position="731"/>
        <end position="750"/>
    </location>
</feature>
<feature type="region of interest" description="Disordered" evidence="1">
    <location>
        <begin position="286"/>
        <end position="333"/>
    </location>
</feature>
<dbReference type="EMBL" id="LT608176">
    <property type="protein sequence ID" value="SCM01658.1"/>
    <property type="molecule type" value="Genomic_DNA"/>
</dbReference>
<dbReference type="Pfam" id="PF12146">
    <property type="entry name" value="Hydrolase_4"/>
    <property type="match status" value="1"/>
</dbReference>
<feature type="region of interest" description="Disordered" evidence="1">
    <location>
        <begin position="646"/>
        <end position="694"/>
    </location>
</feature>